<dbReference type="Pfam" id="PF09856">
    <property type="entry name" value="ScfRs"/>
    <property type="match status" value="1"/>
</dbReference>
<dbReference type="InterPro" id="IPR026281">
    <property type="entry name" value="HTH_RamB"/>
</dbReference>
<dbReference type="Gene3D" id="1.10.260.40">
    <property type="entry name" value="lambda repressor-like DNA-binding domains"/>
    <property type="match status" value="1"/>
</dbReference>
<dbReference type="PROSITE" id="PS50943">
    <property type="entry name" value="HTH_CROC1"/>
    <property type="match status" value="1"/>
</dbReference>
<dbReference type="RefSeq" id="WP_008379832.1">
    <property type="nucleotide sequence ID" value="NZ_BAOP01000020.1"/>
</dbReference>
<organism evidence="6 7">
    <name type="scientific">Gordonia malaquae NBRC 108250</name>
    <dbReference type="NCBI Taxonomy" id="1223542"/>
    <lineage>
        <taxon>Bacteria</taxon>
        <taxon>Bacillati</taxon>
        <taxon>Actinomycetota</taxon>
        <taxon>Actinomycetes</taxon>
        <taxon>Mycobacteriales</taxon>
        <taxon>Gordoniaceae</taxon>
        <taxon>Gordonia</taxon>
    </lineage>
</organism>
<dbReference type="InterPro" id="IPR050807">
    <property type="entry name" value="TransReg_Diox_bact_type"/>
</dbReference>
<dbReference type="SUPFAM" id="SSF47413">
    <property type="entry name" value="lambda repressor-like DNA-binding domains"/>
    <property type="match status" value="1"/>
</dbReference>
<dbReference type="AlphaFoldDB" id="M3ULR9"/>
<evidence type="ECO:0000256" key="1">
    <source>
        <dbReference type="ARBA" id="ARBA00007227"/>
    </source>
</evidence>
<evidence type="ECO:0000256" key="4">
    <source>
        <dbReference type="ARBA" id="ARBA00023163"/>
    </source>
</evidence>
<evidence type="ECO:0000256" key="2">
    <source>
        <dbReference type="ARBA" id="ARBA00023015"/>
    </source>
</evidence>
<dbReference type="InterPro" id="IPR001387">
    <property type="entry name" value="Cro/C1-type_HTH"/>
</dbReference>
<dbReference type="InterPro" id="IPR010982">
    <property type="entry name" value="Lambda_DNA-bd_dom_sf"/>
</dbReference>
<dbReference type="eggNOG" id="COG1396">
    <property type="taxonomic scope" value="Bacteria"/>
</dbReference>
<feature type="domain" description="HTH cro/C1-type" evidence="5">
    <location>
        <begin position="10"/>
        <end position="64"/>
    </location>
</feature>
<dbReference type="eggNOG" id="COG3800">
    <property type="taxonomic scope" value="Bacteria"/>
</dbReference>
<dbReference type="CDD" id="cd00093">
    <property type="entry name" value="HTH_XRE"/>
    <property type="match status" value="1"/>
</dbReference>
<dbReference type="Pfam" id="PF01381">
    <property type="entry name" value="HTH_3"/>
    <property type="match status" value="1"/>
</dbReference>
<dbReference type="EMBL" id="BAOP01000020">
    <property type="protein sequence ID" value="GAC80670.1"/>
    <property type="molecule type" value="Genomic_DNA"/>
</dbReference>
<dbReference type="Proteomes" id="UP000035009">
    <property type="component" value="Unassembled WGS sequence"/>
</dbReference>
<sequence>MAKTFAGARLRRLRADLGISQAALARRLDLSTTYVNQLENDHRPITVAVLLSLTATFDLPADYFAESGDARLIADLTDALMSQGEDVDRAEITELVSRMPAVGRTMVGLHRRLTAVTAELENHRSHDSAASADSPTTPFEQVRDYFYDRRNYVAELDLAAEHLFVDAGLTVGGLDLQLARLLDERFGIRVIIGAASDTATAKRRYDPGSATLVLARRLSAGQRAFQLATQLALQTQHTEIDRLVDSAPGVVESSRAVLRVGLANYFAGALVLPYTEFAAAARELRYDVALLARRFEVGFETVCHRLSTLQRPSDRGVPFIFVRVDRAGNISKRQSATAFHFSRVGGSCPLWVVHDAFSAPGRIHTQVSAMPDGRKYFWLARTTDQTVDGHLATPGEFAIGLGCDLAHADELVYATGVDLSEPRTVVPIGGGCKVCDRPACTQRAFPMLGQPIAVDETISDSIPYRSAPL</sequence>
<keyword evidence="4" id="KW-0804">Transcription</keyword>
<evidence type="ECO:0000256" key="3">
    <source>
        <dbReference type="ARBA" id="ARBA00023125"/>
    </source>
</evidence>
<dbReference type="PANTHER" id="PTHR46797">
    <property type="entry name" value="HTH-TYPE TRANSCRIPTIONAL REGULATOR"/>
    <property type="match status" value="1"/>
</dbReference>
<accession>M3ULR9</accession>
<reference evidence="6 7" key="1">
    <citation type="submission" date="2013-02" db="EMBL/GenBank/DDBJ databases">
        <title>Whole genome shotgun sequence of Gordonia malaquae NBRC 108250.</title>
        <authorList>
            <person name="Yoshida I."/>
            <person name="Hosoyama A."/>
            <person name="Tsuchikane K."/>
            <person name="Ando Y."/>
            <person name="Baba S."/>
            <person name="Ohji S."/>
            <person name="Hamada M."/>
            <person name="Tamura T."/>
            <person name="Yamazoe A."/>
            <person name="Yamazaki S."/>
            <person name="Fujita N."/>
        </authorList>
    </citation>
    <scope>NUCLEOTIDE SEQUENCE [LARGE SCALE GENOMIC DNA]</scope>
    <source>
        <strain evidence="6 7">NBRC 108250</strain>
    </source>
</reference>
<dbReference type="PIRSF" id="PIRSF019251">
    <property type="entry name" value="Rv0465c"/>
    <property type="match status" value="1"/>
</dbReference>
<evidence type="ECO:0000313" key="7">
    <source>
        <dbReference type="Proteomes" id="UP000035009"/>
    </source>
</evidence>
<dbReference type="GO" id="GO:0003677">
    <property type="term" value="F:DNA binding"/>
    <property type="evidence" value="ECO:0007669"/>
    <property type="project" value="UniProtKB-KW"/>
</dbReference>
<dbReference type="PANTHER" id="PTHR46797:SF23">
    <property type="entry name" value="HTH-TYPE TRANSCRIPTIONAL REGULATOR SUTR"/>
    <property type="match status" value="1"/>
</dbReference>
<dbReference type="Pfam" id="PF06114">
    <property type="entry name" value="Peptidase_M78"/>
    <property type="match status" value="1"/>
</dbReference>
<dbReference type="InterPro" id="IPR010359">
    <property type="entry name" value="IrrE_HExxH"/>
</dbReference>
<comment type="caution">
    <text evidence="6">The sequence shown here is derived from an EMBL/GenBank/DDBJ whole genome shotgun (WGS) entry which is preliminary data.</text>
</comment>
<dbReference type="SMART" id="SM00530">
    <property type="entry name" value="HTH_XRE"/>
    <property type="match status" value="1"/>
</dbReference>
<dbReference type="InterPro" id="IPR018653">
    <property type="entry name" value="ScfR_C"/>
</dbReference>
<gene>
    <name evidence="6" type="ORF">GM1_020_00340</name>
</gene>
<protein>
    <submittedName>
        <fullName evidence="6">Putative Xre family DNA-binding protein</fullName>
    </submittedName>
</protein>
<comment type="similarity">
    <text evidence="1">Belongs to the short-chain fatty acyl-CoA assimilation regulator (ScfR) family.</text>
</comment>
<evidence type="ECO:0000259" key="5">
    <source>
        <dbReference type="PROSITE" id="PS50943"/>
    </source>
</evidence>
<dbReference type="GO" id="GO:0005829">
    <property type="term" value="C:cytosol"/>
    <property type="evidence" value="ECO:0007669"/>
    <property type="project" value="TreeGrafter"/>
</dbReference>
<evidence type="ECO:0000313" key="6">
    <source>
        <dbReference type="EMBL" id="GAC80670.1"/>
    </source>
</evidence>
<dbReference type="OrthoDB" id="9810578at2"/>
<keyword evidence="2" id="KW-0805">Transcription regulation</keyword>
<keyword evidence="7" id="KW-1185">Reference proteome</keyword>
<name>M3ULR9_GORML</name>
<keyword evidence="3 6" id="KW-0238">DNA-binding</keyword>
<dbReference type="STRING" id="410332.SAMN04488550_1511"/>
<dbReference type="GO" id="GO:0003700">
    <property type="term" value="F:DNA-binding transcription factor activity"/>
    <property type="evidence" value="ECO:0007669"/>
    <property type="project" value="TreeGrafter"/>
</dbReference>
<proteinExistence type="inferred from homology"/>